<evidence type="ECO:0000313" key="1">
    <source>
        <dbReference type="EMBL" id="KAL0405397.1"/>
    </source>
</evidence>
<accession>A0AAW2TM73</accession>
<gene>
    <name evidence="1" type="ORF">Slati_3853600</name>
</gene>
<dbReference type="EMBL" id="JACGWN010000014">
    <property type="protein sequence ID" value="KAL0405397.1"/>
    <property type="molecule type" value="Genomic_DNA"/>
</dbReference>
<organism evidence="1">
    <name type="scientific">Sesamum latifolium</name>
    <dbReference type="NCBI Taxonomy" id="2727402"/>
    <lineage>
        <taxon>Eukaryota</taxon>
        <taxon>Viridiplantae</taxon>
        <taxon>Streptophyta</taxon>
        <taxon>Embryophyta</taxon>
        <taxon>Tracheophyta</taxon>
        <taxon>Spermatophyta</taxon>
        <taxon>Magnoliopsida</taxon>
        <taxon>eudicotyledons</taxon>
        <taxon>Gunneridae</taxon>
        <taxon>Pentapetalae</taxon>
        <taxon>asterids</taxon>
        <taxon>lamiids</taxon>
        <taxon>Lamiales</taxon>
        <taxon>Pedaliaceae</taxon>
        <taxon>Sesamum</taxon>
    </lineage>
</organism>
<dbReference type="AlphaFoldDB" id="A0AAW2TM73"/>
<comment type="caution">
    <text evidence="1">The sequence shown here is derived from an EMBL/GenBank/DDBJ whole genome shotgun (WGS) entry which is preliminary data.</text>
</comment>
<sequence>MTLDRMLHGVLRQKYFPYSNFFEAGLSSMPSFAWRSLLATQNIMVAGLHWKVSDGQAIPVSGQP</sequence>
<protein>
    <submittedName>
        <fullName evidence="1">Uncharacterized protein</fullName>
    </submittedName>
</protein>
<name>A0AAW2TM73_9LAMI</name>
<reference evidence="1" key="1">
    <citation type="submission" date="2020-06" db="EMBL/GenBank/DDBJ databases">
        <authorList>
            <person name="Li T."/>
            <person name="Hu X."/>
            <person name="Zhang T."/>
            <person name="Song X."/>
            <person name="Zhang H."/>
            <person name="Dai N."/>
            <person name="Sheng W."/>
            <person name="Hou X."/>
            <person name="Wei L."/>
        </authorList>
    </citation>
    <scope>NUCLEOTIDE SEQUENCE</scope>
    <source>
        <strain evidence="1">KEN1</strain>
        <tissue evidence="1">Leaf</tissue>
    </source>
</reference>
<proteinExistence type="predicted"/>
<reference evidence="1" key="2">
    <citation type="journal article" date="2024" name="Plant">
        <title>Genomic evolution and insights into agronomic trait innovations of Sesamum species.</title>
        <authorList>
            <person name="Miao H."/>
            <person name="Wang L."/>
            <person name="Qu L."/>
            <person name="Liu H."/>
            <person name="Sun Y."/>
            <person name="Le M."/>
            <person name="Wang Q."/>
            <person name="Wei S."/>
            <person name="Zheng Y."/>
            <person name="Lin W."/>
            <person name="Duan Y."/>
            <person name="Cao H."/>
            <person name="Xiong S."/>
            <person name="Wang X."/>
            <person name="Wei L."/>
            <person name="Li C."/>
            <person name="Ma Q."/>
            <person name="Ju M."/>
            <person name="Zhao R."/>
            <person name="Li G."/>
            <person name="Mu C."/>
            <person name="Tian Q."/>
            <person name="Mei H."/>
            <person name="Zhang T."/>
            <person name="Gao T."/>
            <person name="Zhang H."/>
        </authorList>
    </citation>
    <scope>NUCLEOTIDE SEQUENCE</scope>
    <source>
        <strain evidence="1">KEN1</strain>
    </source>
</reference>